<dbReference type="EMBL" id="WKJK01000003">
    <property type="protein sequence ID" value="MRW89838.1"/>
    <property type="molecule type" value="Genomic_DNA"/>
</dbReference>
<comment type="caution">
    <text evidence="1">The sequence shown here is derived from an EMBL/GenBank/DDBJ whole genome shotgun (WGS) entry which is preliminary data.</text>
</comment>
<dbReference type="AlphaFoldDB" id="A0A6I2KV86"/>
<gene>
    <name evidence="1" type="ORF">GJ699_07570</name>
</gene>
<dbReference type="RefSeq" id="WP_154374705.1">
    <property type="nucleotide sequence ID" value="NZ_WKJK01000003.1"/>
</dbReference>
<protein>
    <submittedName>
        <fullName evidence="1">Uncharacterized protein</fullName>
    </submittedName>
</protein>
<organism evidence="1 2">
    <name type="scientific">Duganella guangzhouensis</name>
    <dbReference type="NCBI Taxonomy" id="2666084"/>
    <lineage>
        <taxon>Bacteria</taxon>
        <taxon>Pseudomonadati</taxon>
        <taxon>Pseudomonadota</taxon>
        <taxon>Betaproteobacteria</taxon>
        <taxon>Burkholderiales</taxon>
        <taxon>Oxalobacteraceae</taxon>
        <taxon>Telluria group</taxon>
        <taxon>Duganella</taxon>
    </lineage>
</organism>
<proteinExistence type="predicted"/>
<reference evidence="1 2" key="1">
    <citation type="submission" date="2019-11" db="EMBL/GenBank/DDBJ databases">
        <title>Novel species isolated from a subtropical stream in China.</title>
        <authorList>
            <person name="Lu H."/>
        </authorList>
    </citation>
    <scope>NUCLEOTIDE SEQUENCE [LARGE SCALE GENOMIC DNA]</scope>
    <source>
        <strain evidence="1 2">FT80W</strain>
    </source>
</reference>
<name>A0A6I2KV86_9BURK</name>
<evidence type="ECO:0000313" key="2">
    <source>
        <dbReference type="Proteomes" id="UP000433309"/>
    </source>
</evidence>
<accession>A0A6I2KV86</accession>
<evidence type="ECO:0000313" key="1">
    <source>
        <dbReference type="EMBL" id="MRW89838.1"/>
    </source>
</evidence>
<dbReference type="Proteomes" id="UP000433309">
    <property type="component" value="Unassembled WGS sequence"/>
</dbReference>
<sequence length="165" mass="18189">MLIFAGCQFGDELIAYSAGKPILLTSATGSLDAYDTKGKPLTPFFHVFKEPDGLRIVMREYFYNSGPLAHPYLSVNSLGQGVVHIDTKARFALFSTKCEFLRQIEIKIASTDLNGVKSLQIYNHDVDQKQSNVIMLSDQTYMSDLLRESAKQVAVQDISGIGSGC</sequence>
<keyword evidence="2" id="KW-1185">Reference proteome</keyword>